<dbReference type="AlphaFoldDB" id="A0A2G0CD30"/>
<dbReference type="EMBL" id="PDLO01000006">
    <property type="protein sequence ID" value="PHK97886.1"/>
    <property type="molecule type" value="Genomic_DNA"/>
</dbReference>
<dbReference type="PANTHER" id="PTHR13696">
    <property type="entry name" value="P-LOOP CONTAINING NUCLEOSIDE TRIPHOSPHATE HYDROLASE"/>
    <property type="match status" value="1"/>
</dbReference>
<dbReference type="PANTHER" id="PTHR13696:SF99">
    <property type="entry name" value="COBYRINIC ACID AC-DIAMIDE SYNTHASE"/>
    <property type="match status" value="1"/>
</dbReference>
<dbReference type="CDD" id="cd02042">
    <property type="entry name" value="ParAB_family"/>
    <property type="match status" value="1"/>
</dbReference>
<reference evidence="2 3" key="1">
    <citation type="submission" date="2017-10" db="EMBL/GenBank/DDBJ databases">
        <title>The draft genome sequence of Lewinella marina KCTC 32374.</title>
        <authorList>
            <person name="Wang K."/>
        </authorList>
    </citation>
    <scope>NUCLEOTIDE SEQUENCE [LARGE SCALE GENOMIC DNA]</scope>
    <source>
        <strain evidence="2 3">MKG-38</strain>
    </source>
</reference>
<evidence type="ECO:0000313" key="3">
    <source>
        <dbReference type="Proteomes" id="UP000226437"/>
    </source>
</evidence>
<dbReference type="Gene3D" id="3.40.50.300">
    <property type="entry name" value="P-loop containing nucleotide triphosphate hydrolases"/>
    <property type="match status" value="1"/>
</dbReference>
<dbReference type="PIRSF" id="PIRSF009320">
    <property type="entry name" value="Nuc_binding_HP_1000"/>
    <property type="match status" value="1"/>
</dbReference>
<organism evidence="2 3">
    <name type="scientific">Neolewinella marina</name>
    <dbReference type="NCBI Taxonomy" id="438751"/>
    <lineage>
        <taxon>Bacteria</taxon>
        <taxon>Pseudomonadati</taxon>
        <taxon>Bacteroidota</taxon>
        <taxon>Saprospiria</taxon>
        <taxon>Saprospirales</taxon>
        <taxon>Lewinellaceae</taxon>
        <taxon>Neolewinella</taxon>
    </lineage>
</organism>
<dbReference type="InterPro" id="IPR050678">
    <property type="entry name" value="DNA_Partitioning_ATPase"/>
</dbReference>
<accession>A0A2G0CD30</accession>
<dbReference type="SUPFAM" id="SSF52540">
    <property type="entry name" value="P-loop containing nucleoside triphosphate hydrolases"/>
    <property type="match status" value="1"/>
</dbReference>
<feature type="domain" description="AAA" evidence="1">
    <location>
        <begin position="3"/>
        <end position="173"/>
    </location>
</feature>
<dbReference type="Pfam" id="PF13614">
    <property type="entry name" value="AAA_31"/>
    <property type="match status" value="1"/>
</dbReference>
<dbReference type="RefSeq" id="WP_099107160.1">
    <property type="nucleotide sequence ID" value="NZ_JAATJF010000003.1"/>
</dbReference>
<protein>
    <submittedName>
        <fullName evidence="2">Chromosome partitioning protein ParA</fullName>
    </submittedName>
</protein>
<dbReference type="InterPro" id="IPR025669">
    <property type="entry name" value="AAA_dom"/>
</dbReference>
<comment type="caution">
    <text evidence="2">The sequence shown here is derived from an EMBL/GenBank/DDBJ whole genome shotgun (WGS) entry which is preliminary data.</text>
</comment>
<sequence>MATVLSLLNHKGGVGKTTSAINIGAGLVELGKRVLLVDLDPQANLTLSLGIPRQSVTIYESMMGESDLVPFEIKPGFEVVTSSLDLSSAEMELVNEAGREFILRELFSAVDEDYDFIIIDCPPSLGLLTLNALTSSQQVIIPLQTEFLAMQGLAKIKQVIQKVKLRLNKELHISGVLATMYDQRKVLNRDVVETIKKYFGPLLFETYIRDNVSLAEAPANRQDIFTYSRSSHGAKDYLKLCKEIIARTENPIHLRPRKKDEPATTPVK</sequence>
<dbReference type="InterPro" id="IPR027417">
    <property type="entry name" value="P-loop_NTPase"/>
</dbReference>
<proteinExistence type="predicted"/>
<gene>
    <name evidence="2" type="ORF">CGL56_13820</name>
</gene>
<dbReference type="Proteomes" id="UP000226437">
    <property type="component" value="Unassembled WGS sequence"/>
</dbReference>
<dbReference type="OrthoDB" id="9815116at2"/>
<name>A0A2G0CD30_9BACT</name>
<keyword evidence="3" id="KW-1185">Reference proteome</keyword>
<evidence type="ECO:0000259" key="1">
    <source>
        <dbReference type="Pfam" id="PF13614"/>
    </source>
</evidence>
<evidence type="ECO:0000313" key="2">
    <source>
        <dbReference type="EMBL" id="PHK97886.1"/>
    </source>
</evidence>
<dbReference type="FunFam" id="3.40.50.300:FF:000285">
    <property type="entry name" value="Sporulation initiation inhibitor Soj"/>
    <property type="match status" value="1"/>
</dbReference>